<dbReference type="GO" id="GO:0008017">
    <property type="term" value="F:microtubule binding"/>
    <property type="evidence" value="ECO:0007669"/>
    <property type="project" value="TreeGrafter"/>
</dbReference>
<protein>
    <submittedName>
        <fullName evidence="1">CLIP-associated protein</fullName>
    </submittedName>
</protein>
<dbReference type="PANTHER" id="PTHR21567:SF9">
    <property type="entry name" value="CLIP-ASSOCIATING PROTEIN"/>
    <property type="match status" value="1"/>
</dbReference>
<reference evidence="1" key="1">
    <citation type="submission" date="2020-06" db="EMBL/GenBank/DDBJ databases">
        <authorList>
            <person name="Li T."/>
            <person name="Hu X."/>
            <person name="Zhang T."/>
            <person name="Song X."/>
            <person name="Zhang H."/>
            <person name="Dai N."/>
            <person name="Sheng W."/>
            <person name="Hou X."/>
            <person name="Wei L."/>
        </authorList>
    </citation>
    <scope>NUCLEOTIDE SEQUENCE</scope>
    <source>
        <strain evidence="1">G02</strain>
        <tissue evidence="1">Leaf</tissue>
    </source>
</reference>
<accession>A0AAW2W2P3</accession>
<dbReference type="InterPro" id="IPR011989">
    <property type="entry name" value="ARM-like"/>
</dbReference>
<organism evidence="1">
    <name type="scientific">Sesamum radiatum</name>
    <name type="common">Black benniseed</name>
    <dbReference type="NCBI Taxonomy" id="300843"/>
    <lineage>
        <taxon>Eukaryota</taxon>
        <taxon>Viridiplantae</taxon>
        <taxon>Streptophyta</taxon>
        <taxon>Embryophyta</taxon>
        <taxon>Tracheophyta</taxon>
        <taxon>Spermatophyta</taxon>
        <taxon>Magnoliopsida</taxon>
        <taxon>eudicotyledons</taxon>
        <taxon>Gunneridae</taxon>
        <taxon>Pentapetalae</taxon>
        <taxon>asterids</taxon>
        <taxon>lamiids</taxon>
        <taxon>Lamiales</taxon>
        <taxon>Pedaliaceae</taxon>
        <taxon>Sesamum</taxon>
    </lineage>
</organism>
<dbReference type="GO" id="GO:0005881">
    <property type="term" value="C:cytoplasmic microtubule"/>
    <property type="evidence" value="ECO:0007669"/>
    <property type="project" value="TreeGrafter"/>
</dbReference>
<dbReference type="GO" id="GO:0000226">
    <property type="term" value="P:microtubule cytoskeleton organization"/>
    <property type="evidence" value="ECO:0007669"/>
    <property type="project" value="TreeGrafter"/>
</dbReference>
<name>A0AAW2W2P3_SESRA</name>
<evidence type="ECO:0000313" key="1">
    <source>
        <dbReference type="EMBL" id="KAL0435516.1"/>
    </source>
</evidence>
<dbReference type="SUPFAM" id="SSF48371">
    <property type="entry name" value="ARM repeat"/>
    <property type="match status" value="1"/>
</dbReference>
<reference evidence="1" key="2">
    <citation type="journal article" date="2024" name="Plant">
        <title>Genomic evolution and insights into agronomic trait innovations of Sesamum species.</title>
        <authorList>
            <person name="Miao H."/>
            <person name="Wang L."/>
            <person name="Qu L."/>
            <person name="Liu H."/>
            <person name="Sun Y."/>
            <person name="Le M."/>
            <person name="Wang Q."/>
            <person name="Wei S."/>
            <person name="Zheng Y."/>
            <person name="Lin W."/>
            <person name="Duan Y."/>
            <person name="Cao H."/>
            <person name="Xiong S."/>
            <person name="Wang X."/>
            <person name="Wei L."/>
            <person name="Li C."/>
            <person name="Ma Q."/>
            <person name="Ju M."/>
            <person name="Zhao R."/>
            <person name="Li G."/>
            <person name="Mu C."/>
            <person name="Tian Q."/>
            <person name="Mei H."/>
            <person name="Zhang T."/>
            <person name="Gao T."/>
            <person name="Zhang H."/>
        </authorList>
    </citation>
    <scope>NUCLEOTIDE SEQUENCE</scope>
    <source>
        <strain evidence="1">G02</strain>
    </source>
</reference>
<sequence length="368" mass="41361">MTLIIKLPRQLFQLLQILFQLAESHLKVTWKGFYPMFFAFDRSKGISKAVLLNYFGYCWQNIWYDSLLPALLRSLDEQRSPKAKLAVIEFAIGSFNKHATNSEGSAYSGILKLWLAKLTPLVHDKNTKLKEAAIACMISVYTHFDSVAVLNFILSLSVEEQSSLRRALKQYTPRIEVDLMNFMQSKKEKRGKSSYDLFDVVGTSFDEEYMGASKKSHLFGRYASASIDNDGGRKWSSLQDASHITGSIGNLISDDAQENFHQAFEANTNPDIPTSSYQTLKYASTTRADSIQPWSIDSLANIETSPAPHFDTLTGTNHLRKSVDFEVDKETSSKVTLNHPKLPDPKVNFAAEPALAPSIPQILHFVSF</sequence>
<dbReference type="InterPro" id="IPR016024">
    <property type="entry name" value="ARM-type_fold"/>
</dbReference>
<gene>
    <name evidence="1" type="ORF">Sradi_0259500</name>
</gene>
<proteinExistence type="predicted"/>
<comment type="caution">
    <text evidence="1">The sequence shown here is derived from an EMBL/GenBank/DDBJ whole genome shotgun (WGS) entry which is preliminary data.</text>
</comment>
<dbReference type="EMBL" id="JACGWJ010000002">
    <property type="protein sequence ID" value="KAL0435516.1"/>
    <property type="molecule type" value="Genomic_DNA"/>
</dbReference>
<dbReference type="AlphaFoldDB" id="A0AAW2W2P3"/>
<dbReference type="GO" id="GO:0005819">
    <property type="term" value="C:spindle"/>
    <property type="evidence" value="ECO:0007669"/>
    <property type="project" value="UniProtKB-ARBA"/>
</dbReference>
<dbReference type="Gene3D" id="1.25.10.10">
    <property type="entry name" value="Leucine-rich Repeat Variant"/>
    <property type="match status" value="1"/>
</dbReference>
<dbReference type="GO" id="GO:0000278">
    <property type="term" value="P:mitotic cell cycle"/>
    <property type="evidence" value="ECO:0007669"/>
    <property type="project" value="UniProtKB-ARBA"/>
</dbReference>
<dbReference type="PANTHER" id="PTHR21567">
    <property type="entry name" value="CLASP"/>
    <property type="match status" value="1"/>
</dbReference>